<reference evidence="11 12" key="1">
    <citation type="submission" date="2018-08" db="EMBL/GenBank/DDBJ databases">
        <title>A genome reference for cultivated species of the human gut microbiota.</title>
        <authorList>
            <person name="Zou Y."/>
            <person name="Xue W."/>
            <person name="Luo G."/>
        </authorList>
    </citation>
    <scope>NUCLEOTIDE SEQUENCE [LARGE SCALE GENOMIC DNA]</scope>
    <source>
        <strain evidence="9 11">AF20-9LB</strain>
        <strain evidence="10 12">AM17-48</strain>
    </source>
</reference>
<comment type="caution">
    <text evidence="6">The sequence shown here is derived from an EMBL/GenBank/DDBJ whole genome shotgun (WGS) entry which is preliminary data.</text>
</comment>
<accession>A0A139LGV7</accession>
<organism evidence="6 14">
    <name type="scientific">Bacteroides ovatus</name>
    <dbReference type="NCBI Taxonomy" id="28116"/>
    <lineage>
        <taxon>Bacteria</taxon>
        <taxon>Pseudomonadati</taxon>
        <taxon>Bacteroidota</taxon>
        <taxon>Bacteroidia</taxon>
        <taxon>Bacteroidales</taxon>
        <taxon>Bacteroidaceae</taxon>
        <taxon>Bacteroides</taxon>
    </lineage>
</organism>
<reference evidence="13 14" key="2">
    <citation type="journal article" date="2019" name="Nat. Med.">
        <title>A library of human gut bacterial isolates paired with longitudinal multiomics data enables mechanistic microbiome research.</title>
        <authorList>
            <person name="Poyet M."/>
            <person name="Groussin M."/>
            <person name="Gibbons S.M."/>
            <person name="Avila-Pacheco J."/>
            <person name="Jiang X."/>
            <person name="Kearney S.M."/>
            <person name="Perrotta A.R."/>
            <person name="Berdy B."/>
            <person name="Zhao S."/>
            <person name="Lieberman T.D."/>
            <person name="Swanson P.K."/>
            <person name="Smith M."/>
            <person name="Roesemann S."/>
            <person name="Alexander J.E."/>
            <person name="Rich S.A."/>
            <person name="Livny J."/>
            <person name="Vlamakis H."/>
            <person name="Clish C."/>
            <person name="Bullock K."/>
            <person name="Deik A."/>
            <person name="Scott J."/>
            <person name="Pierce K.A."/>
            <person name="Xavier R.J."/>
            <person name="Alm E.J."/>
        </authorList>
    </citation>
    <scope>NUCLEOTIDE SEQUENCE [LARGE SCALE GENOMIC DNA]</scope>
    <source>
        <strain evidence="5 15">BIOML-A14</strain>
        <strain evidence="4 13">BIOML-A160</strain>
        <strain evidence="3 16">BIOML-A183</strain>
        <strain evidence="6 14">BIOML-A2</strain>
    </source>
</reference>
<feature type="domain" description="DUF4842" evidence="2">
    <location>
        <begin position="484"/>
        <end position="647"/>
    </location>
</feature>
<dbReference type="EMBL" id="QRJR01000012">
    <property type="protein sequence ID" value="RHH44711.1"/>
    <property type="molecule type" value="Genomic_DNA"/>
</dbReference>
<reference evidence="7" key="3">
    <citation type="submission" date="2022-10" db="EMBL/GenBank/DDBJ databases">
        <title>Human gut microbiome strain richness.</title>
        <authorList>
            <person name="Chen-Liaw A."/>
        </authorList>
    </citation>
    <scope>NUCLEOTIDE SEQUENCE</scope>
    <source>
        <strain evidence="8">BSD2780120875st1_E1_BSD2780120875_150330</strain>
        <strain evidence="7">F7_m1001271B151109d0_201107</strain>
    </source>
</reference>
<dbReference type="Pfam" id="PF16130">
    <property type="entry name" value="DUF4842"/>
    <property type="match status" value="1"/>
</dbReference>
<dbReference type="Proteomes" id="UP000435985">
    <property type="component" value="Unassembled WGS sequence"/>
</dbReference>
<evidence type="ECO:0000313" key="3">
    <source>
        <dbReference type="EMBL" id="KAA3802997.1"/>
    </source>
</evidence>
<dbReference type="InterPro" id="IPR025193">
    <property type="entry name" value="DUF4114"/>
</dbReference>
<dbReference type="Proteomes" id="UP000375690">
    <property type="component" value="Unassembled WGS sequence"/>
</dbReference>
<dbReference type="AlphaFoldDB" id="A0A139LGV7"/>
<evidence type="ECO:0000259" key="2">
    <source>
        <dbReference type="Pfam" id="PF16130"/>
    </source>
</evidence>
<gene>
    <name evidence="10" type="ORF">DW206_14780</name>
    <name evidence="9" type="ORF">DWX70_18765</name>
    <name evidence="6" type="ORF">F3B53_13500</name>
    <name evidence="5" type="ORF">F3B98_16540</name>
    <name evidence="4" type="ORF">F3F25_08725</name>
    <name evidence="3" type="ORF">F3F51_17010</name>
    <name evidence="7" type="ORF">PO240_13990</name>
    <name evidence="8" type="ORF">PO382_11645</name>
</gene>
<dbReference type="EMBL" id="JAQNWR010000009">
    <property type="protein sequence ID" value="MDC2408986.1"/>
    <property type="molecule type" value="Genomic_DNA"/>
</dbReference>
<dbReference type="STRING" id="28116.Bovatus_04856"/>
<evidence type="ECO:0000313" key="5">
    <source>
        <dbReference type="EMBL" id="KAA4663016.1"/>
    </source>
</evidence>
<dbReference type="Proteomes" id="UP000283329">
    <property type="component" value="Unassembled WGS sequence"/>
</dbReference>
<evidence type="ECO:0000313" key="15">
    <source>
        <dbReference type="Proteomes" id="UP000435985"/>
    </source>
</evidence>
<dbReference type="Proteomes" id="UP001219389">
    <property type="component" value="Unassembled WGS sequence"/>
</dbReference>
<dbReference type="EMBL" id="VWFO01000022">
    <property type="protein sequence ID" value="KAA4663016.1"/>
    <property type="molecule type" value="Genomic_DNA"/>
</dbReference>
<dbReference type="EMBL" id="JAQNZF010000012">
    <property type="protein sequence ID" value="MDC2742878.1"/>
    <property type="molecule type" value="Genomic_DNA"/>
</dbReference>
<dbReference type="EMBL" id="VWLB01000011">
    <property type="protein sequence ID" value="KAA3929407.1"/>
    <property type="molecule type" value="Genomic_DNA"/>
</dbReference>
<feature type="domain" description="DUF4114" evidence="1">
    <location>
        <begin position="309"/>
        <end position="393"/>
    </location>
</feature>
<evidence type="ECO:0000313" key="9">
    <source>
        <dbReference type="EMBL" id="RGS81453.1"/>
    </source>
</evidence>
<dbReference type="EMBL" id="VWLX01000012">
    <property type="protein sequence ID" value="KAA3802997.1"/>
    <property type="molecule type" value="Genomic_DNA"/>
</dbReference>
<proteinExistence type="predicted"/>
<evidence type="ECO:0000313" key="8">
    <source>
        <dbReference type="EMBL" id="MDC2742878.1"/>
    </source>
</evidence>
<dbReference type="InterPro" id="IPR032295">
    <property type="entry name" value="DUF4842"/>
</dbReference>
<dbReference type="NCBIfam" id="TIGR04456">
    <property type="entry name" value="LruC_dom"/>
    <property type="match status" value="1"/>
</dbReference>
<dbReference type="Proteomes" id="UP001214017">
    <property type="component" value="Unassembled WGS sequence"/>
</dbReference>
<evidence type="ECO:0000313" key="11">
    <source>
        <dbReference type="Proteomes" id="UP000266492"/>
    </source>
</evidence>
<name>A0A139LGV7_BACOV</name>
<dbReference type="Proteomes" id="UP000365824">
    <property type="component" value="Unassembled WGS sequence"/>
</dbReference>
<evidence type="ECO:0000313" key="10">
    <source>
        <dbReference type="EMBL" id="RHH44711.1"/>
    </source>
</evidence>
<sequence length="650" mass="73736">MKKFWLACTMIIAMGVSSCVDSDKDLYQEDPGTGTNPSSFSTVQKVQVEIDYSDSESRVPFSIYDGNPLIEGENTIALKENVQALDGAWTDEQGKFTATVDLPAYVSDVYIVSTSPFARRAIPGKIVNGVLKVSDTDEQPTTRASYRESTKFDENRFDNLGWKTNLGKYDEYSGVIYYAYKGKDPKLTLSKSEMNELRTTVNKVLNTFKDCPEDYRTQADLYVEKDETAVVLTALKGWTCWNSSLGYYYYRADQLPTSLKDVKVYAIFPNTQMTWNNGSLKASPQGIEEGTAVQLKYFDDPEHPEGTNFPKGYSIGFVLACNAWNTYFTGFNSHTLTYGFYACSTKGFSTKVNSGIDVRTAMFRDKNNNIAIAFEDFMDDQNFTDVVFSLKANPEITNVPPVDEDLNTTIEKTGVYAFEDEWPKAGDYDMNDVLVQYTYQKVFNIYNEILSESFTFKTLYNKYTVFTNGLGFTLSNAGNAQSTEYLIKKEGEKGFTVASGTDKFTRESNAIILTDNVKTNPNAEYKVTFKYGDKNSNKKQETSIDAFIYRPSKEGNRLEIHCPMQKPTSKVDTSFFGQNDDRSKPNEGIYYVSNQENIYPFAFYLANANADDIAELKNFNKNEKKPINEIYPKFIDWAKYGTNSDWYKKK</sequence>
<protein>
    <submittedName>
        <fullName evidence="6">LruC domain-containing protein</fullName>
    </submittedName>
</protein>
<dbReference type="PROSITE" id="PS51257">
    <property type="entry name" value="PROKAR_LIPOPROTEIN"/>
    <property type="match status" value="1"/>
</dbReference>
<dbReference type="RefSeq" id="WP_004312484.1">
    <property type="nucleotide sequence ID" value="NZ_BAABYJ010000001.1"/>
</dbReference>
<dbReference type="Proteomes" id="UP000266492">
    <property type="component" value="Unassembled WGS sequence"/>
</dbReference>
<dbReference type="EMBL" id="QRVZ01000017">
    <property type="protein sequence ID" value="RGS81453.1"/>
    <property type="molecule type" value="Genomic_DNA"/>
</dbReference>
<evidence type="ECO:0000313" key="16">
    <source>
        <dbReference type="Proteomes" id="UP000460135"/>
    </source>
</evidence>
<dbReference type="InterPro" id="IPR031025">
    <property type="entry name" value="LruC_dom"/>
</dbReference>
<evidence type="ECO:0000313" key="7">
    <source>
        <dbReference type="EMBL" id="MDC2408986.1"/>
    </source>
</evidence>
<evidence type="ECO:0000259" key="1">
    <source>
        <dbReference type="Pfam" id="PF13448"/>
    </source>
</evidence>
<dbReference type="Pfam" id="PF13448">
    <property type="entry name" value="DUF4114"/>
    <property type="match status" value="1"/>
</dbReference>
<dbReference type="Proteomes" id="UP000460135">
    <property type="component" value="Unassembled WGS sequence"/>
</dbReference>
<evidence type="ECO:0000313" key="6">
    <source>
        <dbReference type="EMBL" id="KAB1325983.1"/>
    </source>
</evidence>
<dbReference type="EMBL" id="VWFC01000014">
    <property type="protein sequence ID" value="KAB1325983.1"/>
    <property type="molecule type" value="Genomic_DNA"/>
</dbReference>
<evidence type="ECO:0000313" key="12">
    <source>
        <dbReference type="Proteomes" id="UP000283329"/>
    </source>
</evidence>
<evidence type="ECO:0000313" key="13">
    <source>
        <dbReference type="Proteomes" id="UP000365824"/>
    </source>
</evidence>
<evidence type="ECO:0000313" key="14">
    <source>
        <dbReference type="Proteomes" id="UP000375690"/>
    </source>
</evidence>
<evidence type="ECO:0000313" key="4">
    <source>
        <dbReference type="EMBL" id="KAA3929407.1"/>
    </source>
</evidence>